<feature type="region of interest" description="Disordered" evidence="1">
    <location>
        <begin position="12"/>
        <end position="31"/>
    </location>
</feature>
<evidence type="ECO:0000313" key="4">
    <source>
        <dbReference type="EMBL" id="KAK4188122.1"/>
    </source>
</evidence>
<keyword evidence="2" id="KW-0812">Transmembrane</keyword>
<accession>A0AAN7AJB6</accession>
<keyword evidence="2" id="KW-0472">Membrane</keyword>
<dbReference type="Proteomes" id="UP001302126">
    <property type="component" value="Unassembled WGS sequence"/>
</dbReference>
<evidence type="ECO:0000256" key="2">
    <source>
        <dbReference type="SAM" id="Phobius"/>
    </source>
</evidence>
<evidence type="ECO:0000259" key="3">
    <source>
        <dbReference type="Pfam" id="PF20237"/>
    </source>
</evidence>
<gene>
    <name evidence="4" type="ORF">QBC35DRAFT_433546</name>
</gene>
<organism evidence="4 5">
    <name type="scientific">Podospora australis</name>
    <dbReference type="NCBI Taxonomy" id="1536484"/>
    <lineage>
        <taxon>Eukaryota</taxon>
        <taxon>Fungi</taxon>
        <taxon>Dikarya</taxon>
        <taxon>Ascomycota</taxon>
        <taxon>Pezizomycotina</taxon>
        <taxon>Sordariomycetes</taxon>
        <taxon>Sordariomycetidae</taxon>
        <taxon>Sordariales</taxon>
        <taxon>Podosporaceae</taxon>
        <taxon>Podospora</taxon>
    </lineage>
</organism>
<keyword evidence="2" id="KW-1133">Transmembrane helix</keyword>
<dbReference type="EMBL" id="MU864392">
    <property type="protein sequence ID" value="KAK4188122.1"/>
    <property type="molecule type" value="Genomic_DNA"/>
</dbReference>
<proteinExistence type="predicted"/>
<feature type="transmembrane region" description="Helical" evidence="2">
    <location>
        <begin position="245"/>
        <end position="262"/>
    </location>
</feature>
<evidence type="ECO:0000313" key="5">
    <source>
        <dbReference type="Proteomes" id="UP001302126"/>
    </source>
</evidence>
<reference evidence="4" key="1">
    <citation type="journal article" date="2023" name="Mol. Phylogenet. Evol.">
        <title>Genome-scale phylogeny and comparative genomics of the fungal order Sordariales.</title>
        <authorList>
            <person name="Hensen N."/>
            <person name="Bonometti L."/>
            <person name="Westerberg I."/>
            <person name="Brannstrom I.O."/>
            <person name="Guillou S."/>
            <person name="Cros-Aarteil S."/>
            <person name="Calhoun S."/>
            <person name="Haridas S."/>
            <person name="Kuo A."/>
            <person name="Mondo S."/>
            <person name="Pangilinan J."/>
            <person name="Riley R."/>
            <person name="LaButti K."/>
            <person name="Andreopoulos B."/>
            <person name="Lipzen A."/>
            <person name="Chen C."/>
            <person name="Yan M."/>
            <person name="Daum C."/>
            <person name="Ng V."/>
            <person name="Clum A."/>
            <person name="Steindorff A."/>
            <person name="Ohm R.A."/>
            <person name="Martin F."/>
            <person name="Silar P."/>
            <person name="Natvig D.O."/>
            <person name="Lalanne C."/>
            <person name="Gautier V."/>
            <person name="Ament-Velasquez S.L."/>
            <person name="Kruys A."/>
            <person name="Hutchinson M.I."/>
            <person name="Powell A.J."/>
            <person name="Barry K."/>
            <person name="Miller A.N."/>
            <person name="Grigoriev I.V."/>
            <person name="Debuchy R."/>
            <person name="Gladieux P."/>
            <person name="Hiltunen Thoren M."/>
            <person name="Johannesson H."/>
        </authorList>
    </citation>
    <scope>NUCLEOTIDE SEQUENCE</scope>
    <source>
        <strain evidence="4">PSN309</strain>
    </source>
</reference>
<dbReference type="InterPro" id="IPR046529">
    <property type="entry name" value="DUF6594"/>
</dbReference>
<keyword evidence="5" id="KW-1185">Reference proteome</keyword>
<comment type="caution">
    <text evidence="4">The sequence shown here is derived from an EMBL/GenBank/DDBJ whole genome shotgun (WGS) entry which is preliminary data.</text>
</comment>
<feature type="transmembrane region" description="Helical" evidence="2">
    <location>
        <begin position="194"/>
        <end position="213"/>
    </location>
</feature>
<feature type="domain" description="DUF6594" evidence="3">
    <location>
        <begin position="185"/>
        <end position="257"/>
    </location>
</feature>
<feature type="transmembrane region" description="Helical" evidence="2">
    <location>
        <begin position="220"/>
        <end position="239"/>
    </location>
</feature>
<evidence type="ECO:0000256" key="1">
    <source>
        <dbReference type="SAM" id="MobiDB-lite"/>
    </source>
</evidence>
<dbReference type="Pfam" id="PF20237">
    <property type="entry name" value="DUF6594"/>
    <property type="match status" value="1"/>
</dbReference>
<dbReference type="AlphaFoldDB" id="A0AAN7AJB6"/>
<sequence>MALSPDDIEHIAADNKRGPSPHRTSHDQDRTTLPYLIRKIRPPGFNPLNRNGQSISFTLNLAEVQRYRLFELRRQIVQGMIKIHQEDLSILDANFAAKLRDYVQALQDYDYMQKAKGRPRDPFYLDGRRLDDRDIFVAAGLEPGSASLAVLGDDDAEPVFGWQTEPGGSGSRIFSFLNGQSRGQEARTAFSRRLLIALVGAAFLIGPMWLMMLRNEVRTKLVSTTVFVGVFGLLMAYFLEEYKDVLSSTAAYAAVLVVFVGLSSESEP</sequence>
<reference evidence="4" key="2">
    <citation type="submission" date="2023-05" db="EMBL/GenBank/DDBJ databases">
        <authorList>
            <consortium name="Lawrence Berkeley National Laboratory"/>
            <person name="Steindorff A."/>
            <person name="Hensen N."/>
            <person name="Bonometti L."/>
            <person name="Westerberg I."/>
            <person name="Brannstrom I.O."/>
            <person name="Guillou S."/>
            <person name="Cros-Aarteil S."/>
            <person name="Calhoun S."/>
            <person name="Haridas S."/>
            <person name="Kuo A."/>
            <person name="Mondo S."/>
            <person name="Pangilinan J."/>
            <person name="Riley R."/>
            <person name="Labutti K."/>
            <person name="Andreopoulos B."/>
            <person name="Lipzen A."/>
            <person name="Chen C."/>
            <person name="Yanf M."/>
            <person name="Daum C."/>
            <person name="Ng V."/>
            <person name="Clum A."/>
            <person name="Ohm R."/>
            <person name="Martin F."/>
            <person name="Silar P."/>
            <person name="Natvig D."/>
            <person name="Lalanne C."/>
            <person name="Gautier V."/>
            <person name="Ament-Velasquez S.L."/>
            <person name="Kruys A."/>
            <person name="Hutchinson M.I."/>
            <person name="Powell A.J."/>
            <person name="Barry K."/>
            <person name="Miller A.N."/>
            <person name="Grigoriev I.V."/>
            <person name="Debuchy R."/>
            <person name="Gladieux P."/>
            <person name="Thoren M.H."/>
            <person name="Johannesson H."/>
        </authorList>
    </citation>
    <scope>NUCLEOTIDE SEQUENCE</scope>
    <source>
        <strain evidence="4">PSN309</strain>
    </source>
</reference>
<name>A0AAN7AJB6_9PEZI</name>
<protein>
    <recommendedName>
        <fullName evidence="3">DUF6594 domain-containing protein</fullName>
    </recommendedName>
</protein>